<evidence type="ECO:0000256" key="19">
    <source>
        <dbReference type="SAM" id="Phobius"/>
    </source>
</evidence>
<dbReference type="EMBL" id="PKFO01000003">
    <property type="protein sequence ID" value="PVH20139.1"/>
    <property type="molecule type" value="Genomic_DNA"/>
</dbReference>
<evidence type="ECO:0000256" key="1">
    <source>
        <dbReference type="ARBA" id="ARBA00004273"/>
    </source>
</evidence>
<evidence type="ECO:0000256" key="10">
    <source>
        <dbReference type="ARBA" id="ARBA00022989"/>
    </source>
</evidence>
<feature type="region of interest" description="Disordered" evidence="18">
    <location>
        <begin position="304"/>
        <end position="332"/>
    </location>
</feature>
<evidence type="ECO:0000256" key="2">
    <source>
        <dbReference type="ARBA" id="ARBA00008388"/>
    </source>
</evidence>
<keyword evidence="5 17" id="KW-0812">Transmembrane</keyword>
<keyword evidence="9 17" id="KW-0249">Electron transport</keyword>
<evidence type="ECO:0000313" key="20">
    <source>
        <dbReference type="EMBL" id="PVH20139.1"/>
    </source>
</evidence>
<keyword evidence="21" id="KW-1185">Reference proteome</keyword>
<dbReference type="PANTHER" id="PTHR31803">
    <property type="entry name" value="ALTERNATIVE OXIDASE"/>
    <property type="match status" value="1"/>
</dbReference>
<dbReference type="CDD" id="cd01053">
    <property type="entry name" value="AOX"/>
    <property type="match status" value="1"/>
</dbReference>
<keyword evidence="12 16" id="KW-0408">Iron</keyword>
<dbReference type="GO" id="GO:0009916">
    <property type="term" value="F:alternative oxidase activity"/>
    <property type="evidence" value="ECO:0007669"/>
    <property type="project" value="UniProtKB-UniRule"/>
</dbReference>
<evidence type="ECO:0000256" key="8">
    <source>
        <dbReference type="ARBA" id="ARBA00022946"/>
    </source>
</evidence>
<keyword evidence="11 17" id="KW-0560">Oxidoreductase</keyword>
<dbReference type="Pfam" id="PF01786">
    <property type="entry name" value="AOX"/>
    <property type="match status" value="1"/>
</dbReference>
<proteinExistence type="inferred from homology"/>
<keyword evidence="3" id="KW-0813">Transport</keyword>
<keyword evidence="14 17" id="KW-0472">Membrane</keyword>
<evidence type="ECO:0000256" key="14">
    <source>
        <dbReference type="ARBA" id="ARBA00023136"/>
    </source>
</evidence>
<evidence type="ECO:0000256" key="6">
    <source>
        <dbReference type="ARBA" id="ARBA00022723"/>
    </source>
</evidence>
<dbReference type="STRING" id="45357.A0A2V1AQI4"/>
<dbReference type="GO" id="GO:0010230">
    <property type="term" value="P:alternative respiration"/>
    <property type="evidence" value="ECO:0007669"/>
    <property type="project" value="TreeGrafter"/>
</dbReference>
<keyword evidence="13" id="KW-0496">Mitochondrion</keyword>
<dbReference type="Proteomes" id="UP000244309">
    <property type="component" value="Unassembled WGS sequence"/>
</dbReference>
<evidence type="ECO:0000256" key="4">
    <source>
        <dbReference type="ARBA" id="ARBA00022660"/>
    </source>
</evidence>
<sequence length="332" mass="39039">MLSLYKPVIPRLGLSGLATVGLRYKTTKPLRIRTELLDNDDKRKHDDNKFISHPMFPHPEWTNEEVEQVGPVHRTPQNTMDRVAHRAITSVRTLFDIATGYKHPKTPEEIEHRFEGTRWEMNENKWLTRIIFLESVAGVPGMTAAFLRHLHSIRLLKRDKAWIETLLDEAYNERMHLLTFIKIGKPSWFTRFFIFMGQGVFCNMFFFMYLLYPRYCHRFVGYLEEEAVSTYTHLIHDLKAGKLPKLDNVEVPDVAQQYWTELNEKSTFLDLVERVRADESKHREVNHTLANIDQKNDRNPYVVKVEGTDKPQPNNGLKSKHPEGWDKKDLIL</sequence>
<dbReference type="PANTHER" id="PTHR31803:SF3">
    <property type="entry name" value="ALTERNATIVE OXIDASE"/>
    <property type="match status" value="1"/>
</dbReference>
<evidence type="ECO:0000256" key="7">
    <source>
        <dbReference type="ARBA" id="ARBA00022792"/>
    </source>
</evidence>
<dbReference type="PIRSF" id="PIRSF005229">
    <property type="entry name" value="AOX"/>
    <property type="match status" value="1"/>
</dbReference>
<evidence type="ECO:0000256" key="12">
    <source>
        <dbReference type="ARBA" id="ARBA00023004"/>
    </source>
</evidence>
<gene>
    <name evidence="20" type="ORF">CXQ85_001919</name>
</gene>
<evidence type="ECO:0000256" key="16">
    <source>
        <dbReference type="PIRSR" id="PIRSR005229-1"/>
    </source>
</evidence>
<comment type="function">
    <text evidence="15">Catalyzes cyanide-resistant oxygen consumption. May increase respiration when the cytochrome respiratory pathway is restricted, or in response to low temperatures.</text>
</comment>
<evidence type="ECO:0000256" key="13">
    <source>
        <dbReference type="ARBA" id="ARBA00023128"/>
    </source>
</evidence>
<keyword evidence="6 16" id="KW-0479">Metal-binding</keyword>
<dbReference type="Gene3D" id="1.20.1260.140">
    <property type="entry name" value="Alternative oxidase"/>
    <property type="match status" value="1"/>
</dbReference>
<protein>
    <recommendedName>
        <fullName evidence="17">Alternative oxidase</fullName>
        <ecNumber evidence="17">1.-.-.-</ecNumber>
    </recommendedName>
</protein>
<feature type="binding site" evidence="16">
    <location>
        <position position="173"/>
    </location>
    <ligand>
        <name>Fe cation</name>
        <dbReference type="ChEBI" id="CHEBI:24875"/>
        <label>1</label>
    </ligand>
</feature>
<dbReference type="OrthoDB" id="16906at2759"/>
<feature type="transmembrane region" description="Helical" evidence="19">
    <location>
        <begin position="192"/>
        <end position="212"/>
    </location>
</feature>
<comment type="subcellular location">
    <subcellularLocation>
        <location evidence="1">Mitochondrion inner membrane</location>
    </subcellularLocation>
</comment>
<dbReference type="VEuPathDB" id="FungiDB:CXQ85_001919"/>
<dbReference type="GeneID" id="37007250"/>
<dbReference type="InterPro" id="IPR038659">
    <property type="entry name" value="AOX_sf"/>
</dbReference>
<dbReference type="EC" id="1.-.-.-" evidence="17"/>
<keyword evidence="4 17" id="KW-0679">Respiratory chain</keyword>
<dbReference type="AlphaFoldDB" id="A0A2V1AQI4"/>
<dbReference type="GO" id="GO:0046872">
    <property type="term" value="F:metal ion binding"/>
    <property type="evidence" value="ECO:0007669"/>
    <property type="project" value="UniProtKB-UniRule"/>
</dbReference>
<evidence type="ECO:0000256" key="11">
    <source>
        <dbReference type="ARBA" id="ARBA00023002"/>
    </source>
</evidence>
<dbReference type="FunFam" id="1.20.1260.140:FF:000002">
    <property type="entry name" value="Alternative oxidase"/>
    <property type="match status" value="1"/>
</dbReference>
<dbReference type="InterPro" id="IPR002680">
    <property type="entry name" value="AOX"/>
</dbReference>
<feature type="binding site" evidence="16">
    <location>
        <position position="173"/>
    </location>
    <ligand>
        <name>Fe cation</name>
        <dbReference type="ChEBI" id="CHEBI:24875"/>
        <label>2</label>
    </ligand>
</feature>
<dbReference type="GO" id="GO:0098803">
    <property type="term" value="C:respiratory chain complex"/>
    <property type="evidence" value="ECO:0007669"/>
    <property type="project" value="UniProtKB-UniRule"/>
</dbReference>
<organism evidence="20 21">
    <name type="scientific">Candidozyma haemuli</name>
    <dbReference type="NCBI Taxonomy" id="45357"/>
    <lineage>
        <taxon>Eukaryota</taxon>
        <taxon>Fungi</taxon>
        <taxon>Dikarya</taxon>
        <taxon>Ascomycota</taxon>
        <taxon>Saccharomycotina</taxon>
        <taxon>Pichiomycetes</taxon>
        <taxon>Metschnikowiaceae</taxon>
        <taxon>Candidozyma</taxon>
    </lineage>
</organism>
<dbReference type="GO" id="GO:0005743">
    <property type="term" value="C:mitochondrial inner membrane"/>
    <property type="evidence" value="ECO:0007669"/>
    <property type="project" value="UniProtKB-SubCell"/>
</dbReference>
<evidence type="ECO:0000313" key="21">
    <source>
        <dbReference type="Proteomes" id="UP000244309"/>
    </source>
</evidence>
<feature type="binding site" evidence="16">
    <location>
        <position position="224"/>
    </location>
    <ligand>
        <name>Fe cation</name>
        <dbReference type="ChEBI" id="CHEBI:24875"/>
        <label>2</label>
    </ligand>
</feature>
<feature type="binding site" evidence="16">
    <location>
        <position position="282"/>
    </location>
    <ligand>
        <name>Fe cation</name>
        <dbReference type="ChEBI" id="CHEBI:24875"/>
        <label>2</label>
    </ligand>
</feature>
<evidence type="ECO:0000256" key="17">
    <source>
        <dbReference type="RuleBase" id="RU003779"/>
    </source>
</evidence>
<reference evidence="20 21" key="1">
    <citation type="submission" date="2017-12" db="EMBL/GenBank/DDBJ databases">
        <title>Genome Sequence of a Multidrug-Resistant Candida haemulonii Isolate from a Patient with Chronic Leg Ulcers in Israel.</title>
        <authorList>
            <person name="Chow N.A."/>
            <person name="Gade L."/>
            <person name="Batra D."/>
            <person name="Rowe L.A."/>
            <person name="Ben-Ami R."/>
            <person name="Loparev V.N."/>
            <person name="Litvintseva A.P."/>
        </authorList>
    </citation>
    <scope>NUCLEOTIDE SEQUENCE [LARGE SCALE GENOMIC DNA]</scope>
    <source>
        <strain evidence="20 21">B11899</strain>
    </source>
</reference>
<comment type="similarity">
    <text evidence="2 17">Belongs to the alternative oxidase family.</text>
</comment>
<keyword evidence="10 19" id="KW-1133">Transmembrane helix</keyword>
<keyword evidence="8" id="KW-0809">Transit peptide</keyword>
<feature type="binding site" evidence="16">
    <location>
        <position position="279"/>
    </location>
    <ligand>
        <name>Fe cation</name>
        <dbReference type="ChEBI" id="CHEBI:24875"/>
        <label>2</label>
    </ligand>
</feature>
<feature type="binding site" evidence="16">
    <location>
        <position position="279"/>
    </location>
    <ligand>
        <name>Fe cation</name>
        <dbReference type="ChEBI" id="CHEBI:24875"/>
        <label>1</label>
    </ligand>
</feature>
<comment type="cofactor">
    <cofactor evidence="16 17">
        <name>Fe cation</name>
        <dbReference type="ChEBI" id="CHEBI:24875"/>
    </cofactor>
    <text evidence="16 17">Binds 2 iron ions per subunit.</text>
</comment>
<evidence type="ECO:0000256" key="9">
    <source>
        <dbReference type="ARBA" id="ARBA00022982"/>
    </source>
</evidence>
<feature type="binding site" evidence="16">
    <location>
        <position position="134"/>
    </location>
    <ligand>
        <name>Fe cation</name>
        <dbReference type="ChEBI" id="CHEBI:24875"/>
        <label>1</label>
    </ligand>
</feature>
<evidence type="ECO:0000256" key="18">
    <source>
        <dbReference type="SAM" id="MobiDB-lite"/>
    </source>
</evidence>
<accession>A0A2V1AQI4</accession>
<name>A0A2V1AQI4_9ASCO</name>
<evidence type="ECO:0000256" key="3">
    <source>
        <dbReference type="ARBA" id="ARBA00022448"/>
    </source>
</evidence>
<feature type="binding site" evidence="16">
    <location>
        <position position="176"/>
    </location>
    <ligand>
        <name>Fe cation</name>
        <dbReference type="ChEBI" id="CHEBI:24875"/>
        <label>1</label>
    </ligand>
</feature>
<feature type="compositionally biased region" description="Basic and acidic residues" evidence="18">
    <location>
        <begin position="320"/>
        <end position="332"/>
    </location>
</feature>
<evidence type="ECO:0000256" key="15">
    <source>
        <dbReference type="ARBA" id="ARBA00025285"/>
    </source>
</evidence>
<dbReference type="RefSeq" id="XP_025341079.1">
    <property type="nucleotide sequence ID" value="XM_025485614.1"/>
</dbReference>
<comment type="caution">
    <text evidence="20">The sequence shown here is derived from an EMBL/GenBank/DDBJ whole genome shotgun (WGS) entry which is preliminary data.</text>
</comment>
<keyword evidence="7" id="KW-0999">Mitochondrion inner membrane</keyword>
<evidence type="ECO:0000256" key="5">
    <source>
        <dbReference type="ARBA" id="ARBA00022692"/>
    </source>
</evidence>